<organism evidence="8 9">
    <name type="scientific">Desulfopila aestuarii DSM 18488</name>
    <dbReference type="NCBI Taxonomy" id="1121416"/>
    <lineage>
        <taxon>Bacteria</taxon>
        <taxon>Pseudomonadati</taxon>
        <taxon>Thermodesulfobacteriota</taxon>
        <taxon>Desulfobulbia</taxon>
        <taxon>Desulfobulbales</taxon>
        <taxon>Desulfocapsaceae</taxon>
        <taxon>Desulfopila</taxon>
    </lineage>
</organism>
<accession>A0A1M7Y4K7</accession>
<keyword evidence="1 6" id="KW-0004">4Fe-4S</keyword>
<dbReference type="InterPro" id="IPR017896">
    <property type="entry name" value="4Fe4S_Fe-S-bd"/>
</dbReference>
<gene>
    <name evidence="8" type="ORF">SAMN02745220_01800</name>
</gene>
<dbReference type="InterPro" id="IPR004017">
    <property type="entry name" value="Cys_rich_dom"/>
</dbReference>
<comment type="catalytic activity">
    <reaction evidence="6">
        <text>glycolate + A = glyoxylate + AH2</text>
        <dbReference type="Rhea" id="RHEA:21264"/>
        <dbReference type="ChEBI" id="CHEBI:13193"/>
        <dbReference type="ChEBI" id="CHEBI:17499"/>
        <dbReference type="ChEBI" id="CHEBI:29805"/>
        <dbReference type="ChEBI" id="CHEBI:36655"/>
        <dbReference type="EC" id="1.1.99.14"/>
    </reaction>
</comment>
<dbReference type="Proteomes" id="UP000184603">
    <property type="component" value="Unassembled WGS sequence"/>
</dbReference>
<dbReference type="OrthoDB" id="5289041at2"/>
<dbReference type="PROSITE" id="PS51379">
    <property type="entry name" value="4FE4S_FER_2"/>
    <property type="match status" value="2"/>
</dbReference>
<evidence type="ECO:0000256" key="6">
    <source>
        <dbReference type="PIRNR" id="PIRNR000139"/>
    </source>
</evidence>
<keyword evidence="4 6" id="KW-0408">Iron</keyword>
<dbReference type="SUPFAM" id="SSF54862">
    <property type="entry name" value="4Fe-4S ferredoxins"/>
    <property type="match status" value="1"/>
</dbReference>
<proteinExistence type="predicted"/>
<dbReference type="InterPro" id="IPR017900">
    <property type="entry name" value="4Fe4S_Fe_S_CS"/>
</dbReference>
<feature type="domain" description="4Fe-4S ferredoxin-type" evidence="7">
    <location>
        <begin position="53"/>
        <end position="84"/>
    </location>
</feature>
<dbReference type="EC" id="1.1.99.14" evidence="6"/>
<dbReference type="EMBL" id="FRFE01000007">
    <property type="protein sequence ID" value="SHO47251.1"/>
    <property type="molecule type" value="Genomic_DNA"/>
</dbReference>
<keyword evidence="6" id="KW-0249">Electron transport</keyword>
<name>A0A1M7Y4K7_9BACT</name>
<sequence>MKVKVSGTQTSQRCAKCGACTVVCPVYKASGGKECYSGRGKKHLLEVMGEGTPSPIFEDIFSKCLLCGSCVTACPRGVDIPEEVRRARSDFSTFYGEHGYLKFLARKVLLHPELLSVVRTFGRSFAPLLEKRLPAESGLRLQMAIFDHEPIVTKDDHRQSAVAETSLKTLVYFPGCSATHLYPETINACRQLLRHAGYELVIPEGLGCCGLAIDAAGDGERSRALARKNILALERYDGPIMVSCGSCYAHLQRYHEVLAGDPAWQDRVEYVCGRLVEMSQLLDQCLPQDLVSEETTGKSCRVFYHDPCHLRHGLNITREPRNLLRRVPSIELLELPDGPQCCGHGGLFHLGAPELSAKIRDDLAEKVLAMAPDIITSSCSGCLMQWKTALAAAGKTIPVLHLAELLLQAYQKKKSSF</sequence>
<dbReference type="PROSITE" id="PS00198">
    <property type="entry name" value="4FE4S_FER_1"/>
    <property type="match status" value="1"/>
</dbReference>
<evidence type="ECO:0000256" key="4">
    <source>
        <dbReference type="ARBA" id="ARBA00023004"/>
    </source>
</evidence>
<keyword evidence="6" id="KW-0813">Transport</keyword>
<dbReference type="AlphaFoldDB" id="A0A1M7Y4K7"/>
<comment type="catalytic activity">
    <reaction evidence="6">
        <text>(R)-lactate + A = pyruvate + AH2</text>
        <dbReference type="Rhea" id="RHEA:15089"/>
        <dbReference type="ChEBI" id="CHEBI:13193"/>
        <dbReference type="ChEBI" id="CHEBI:15361"/>
        <dbReference type="ChEBI" id="CHEBI:16004"/>
        <dbReference type="ChEBI" id="CHEBI:17499"/>
    </reaction>
</comment>
<evidence type="ECO:0000256" key="5">
    <source>
        <dbReference type="ARBA" id="ARBA00023014"/>
    </source>
</evidence>
<comment type="cofactor">
    <cofactor evidence="6">
        <name>[4Fe-4S] cluster</name>
        <dbReference type="ChEBI" id="CHEBI:49883"/>
    </cofactor>
    <text evidence="6">Binds 2 [4Fe-4S] clusters.</text>
</comment>
<keyword evidence="3" id="KW-0677">Repeat</keyword>
<dbReference type="STRING" id="1121416.SAMN02745220_01800"/>
<dbReference type="Pfam" id="PF02754">
    <property type="entry name" value="CCG"/>
    <property type="match status" value="2"/>
</dbReference>
<evidence type="ECO:0000313" key="9">
    <source>
        <dbReference type="Proteomes" id="UP000184603"/>
    </source>
</evidence>
<keyword evidence="2 6" id="KW-0479">Metal-binding</keyword>
<dbReference type="PANTHER" id="PTHR32479:SF20">
    <property type="entry name" value="GLYCOLATE OXIDASE IRON-SULFUR SUBUNIT"/>
    <property type="match status" value="1"/>
</dbReference>
<keyword evidence="9" id="KW-1185">Reference proteome</keyword>
<dbReference type="PIRSF" id="PIRSF000139">
    <property type="entry name" value="Glc_ox_4Fe-4S"/>
    <property type="match status" value="1"/>
</dbReference>
<dbReference type="GO" id="GO:0051539">
    <property type="term" value="F:4 iron, 4 sulfur cluster binding"/>
    <property type="evidence" value="ECO:0007669"/>
    <property type="project" value="UniProtKB-UniRule"/>
</dbReference>
<dbReference type="RefSeq" id="WP_073613117.1">
    <property type="nucleotide sequence ID" value="NZ_FRFE01000007.1"/>
</dbReference>
<dbReference type="GO" id="GO:0019154">
    <property type="term" value="F:glycolate dehydrogenase activity"/>
    <property type="evidence" value="ECO:0007669"/>
    <property type="project" value="UniProtKB-EC"/>
</dbReference>
<keyword evidence="5 6" id="KW-0411">Iron-sulfur</keyword>
<evidence type="ECO:0000259" key="7">
    <source>
        <dbReference type="PROSITE" id="PS51379"/>
    </source>
</evidence>
<dbReference type="Gene3D" id="1.10.1060.10">
    <property type="entry name" value="Alpha-helical ferredoxin"/>
    <property type="match status" value="1"/>
</dbReference>
<dbReference type="InterPro" id="IPR012257">
    <property type="entry name" value="Glc_ox_4Fe-4S"/>
</dbReference>
<evidence type="ECO:0000256" key="2">
    <source>
        <dbReference type="ARBA" id="ARBA00022723"/>
    </source>
</evidence>
<evidence type="ECO:0000313" key="8">
    <source>
        <dbReference type="EMBL" id="SHO47251.1"/>
    </source>
</evidence>
<comment type="function">
    <text evidence="6">Component of a complex that catalyzes the oxidation of glycolate to glyoxylate.</text>
</comment>
<dbReference type="Pfam" id="PF13183">
    <property type="entry name" value="Fer4_8"/>
    <property type="match status" value="1"/>
</dbReference>
<evidence type="ECO:0000256" key="3">
    <source>
        <dbReference type="ARBA" id="ARBA00022737"/>
    </source>
</evidence>
<dbReference type="PANTHER" id="PTHR32479">
    <property type="entry name" value="GLYCOLATE OXIDASE IRON-SULFUR SUBUNIT"/>
    <property type="match status" value="1"/>
</dbReference>
<feature type="domain" description="4Fe-4S ferredoxin-type" evidence="7">
    <location>
        <begin position="5"/>
        <end position="34"/>
    </location>
</feature>
<evidence type="ECO:0000256" key="1">
    <source>
        <dbReference type="ARBA" id="ARBA00022485"/>
    </source>
</evidence>
<protein>
    <recommendedName>
        <fullName evidence="6">Glycolate oxidase iron-sulfur subunit</fullName>
        <ecNumber evidence="6">1.1.99.14</ecNumber>
    </recommendedName>
</protein>
<dbReference type="GO" id="GO:0046872">
    <property type="term" value="F:metal ion binding"/>
    <property type="evidence" value="ECO:0007669"/>
    <property type="project" value="UniProtKB-UniRule"/>
</dbReference>
<reference evidence="8 9" key="1">
    <citation type="submission" date="2016-12" db="EMBL/GenBank/DDBJ databases">
        <authorList>
            <person name="Song W.-J."/>
            <person name="Kurnit D.M."/>
        </authorList>
    </citation>
    <scope>NUCLEOTIDE SEQUENCE [LARGE SCALE GENOMIC DNA]</scope>
    <source>
        <strain evidence="8 9">DSM 18488</strain>
    </source>
</reference>
<dbReference type="InterPro" id="IPR009051">
    <property type="entry name" value="Helical_ferredxn"/>
</dbReference>